<dbReference type="Proteomes" id="UP000468828">
    <property type="component" value="Unassembled WGS sequence"/>
</dbReference>
<proteinExistence type="predicted"/>
<protein>
    <submittedName>
        <fullName evidence="1">Uncharacterized protein</fullName>
    </submittedName>
</protein>
<keyword evidence="3" id="KW-1185">Reference proteome</keyword>
<dbReference type="EMBL" id="JAAGWB010000021">
    <property type="protein sequence ID" value="NEN51211.1"/>
    <property type="molecule type" value="Genomic_DNA"/>
</dbReference>
<evidence type="ECO:0000313" key="1">
    <source>
        <dbReference type="EMBL" id="NEK94323.1"/>
    </source>
</evidence>
<gene>
    <name evidence="2" type="ORF">G3R41_09730</name>
    <name evidence="1" type="ORF">GCU67_09075</name>
</gene>
<accession>A0A6P0ETY1</accession>
<dbReference type="RefSeq" id="WP_163610897.1">
    <property type="nucleotide sequence ID" value="NZ_JAAGWB010000021.1"/>
</dbReference>
<dbReference type="Proteomes" id="UP000471152">
    <property type="component" value="Unassembled WGS sequence"/>
</dbReference>
<dbReference type="EMBL" id="JAAGWH010000019">
    <property type="protein sequence ID" value="NEK94323.1"/>
    <property type="molecule type" value="Genomic_DNA"/>
</dbReference>
<name>A0A6P0ETY1_9ACTN</name>
<reference evidence="1 3" key="1">
    <citation type="submission" date="2020-01" db="EMBL/GenBank/DDBJ databases">
        <title>the WGS Modestobacter muralis CPCC 204518.</title>
        <authorList>
            <person name="Jiang Z."/>
        </authorList>
    </citation>
    <scope>NUCLEOTIDE SEQUENCE [LARGE SCALE GENOMIC DNA]</scope>
    <source>
        <strain evidence="1 3">DSM 100205</strain>
    </source>
</reference>
<reference evidence="2 4" key="2">
    <citation type="submission" date="2020-02" db="EMBL/GenBank/DDBJ databases">
        <title>The WGS of Modestobacter muralis DSM 100205.</title>
        <authorList>
            <person name="Jiang Z."/>
        </authorList>
    </citation>
    <scope>NUCLEOTIDE SEQUENCE [LARGE SCALE GENOMIC DNA]</scope>
    <source>
        <strain evidence="2 4">DSM 100205</strain>
    </source>
</reference>
<comment type="caution">
    <text evidence="1">The sequence shown here is derived from an EMBL/GenBank/DDBJ whole genome shotgun (WGS) entry which is preliminary data.</text>
</comment>
<evidence type="ECO:0000313" key="2">
    <source>
        <dbReference type="EMBL" id="NEN51211.1"/>
    </source>
</evidence>
<evidence type="ECO:0000313" key="3">
    <source>
        <dbReference type="Proteomes" id="UP000468828"/>
    </source>
</evidence>
<evidence type="ECO:0000313" key="4">
    <source>
        <dbReference type="Proteomes" id="UP000471152"/>
    </source>
</evidence>
<organism evidence="1 3">
    <name type="scientific">Modestobacter muralis</name>
    <dbReference type="NCBI Taxonomy" id="1608614"/>
    <lineage>
        <taxon>Bacteria</taxon>
        <taxon>Bacillati</taxon>
        <taxon>Actinomycetota</taxon>
        <taxon>Actinomycetes</taxon>
        <taxon>Geodermatophilales</taxon>
        <taxon>Geodermatophilaceae</taxon>
        <taxon>Modestobacter</taxon>
    </lineage>
</organism>
<sequence length="160" mass="18065">MPEPQPPTEFVGGWIHSSADFPYDFDDGTGEQIPVHLMDFAGVEHRVDPPRLTVRFYYGDPAIPSEARETPFAVFEFHDVQIWQWEDDHDLFDVPDDVRGQVESFDWYEPTNTCGLHAINTRLLFSARRLVVRVEPEVHWVAPDARAISGSSAGGGGQLL</sequence>
<dbReference type="AlphaFoldDB" id="A0A6P0ETY1"/>